<reference evidence="3" key="1">
    <citation type="journal article" date="2014" name="Front. Microbiol.">
        <title>High frequency of phylogenetically diverse reductive dehalogenase-homologous genes in deep subseafloor sedimentary metagenomes.</title>
        <authorList>
            <person name="Kawai M."/>
            <person name="Futagami T."/>
            <person name="Toyoda A."/>
            <person name="Takaki Y."/>
            <person name="Nishi S."/>
            <person name="Hori S."/>
            <person name="Arai W."/>
            <person name="Tsubouchi T."/>
            <person name="Morono Y."/>
            <person name="Uchiyama I."/>
            <person name="Ito T."/>
            <person name="Fujiyama A."/>
            <person name="Inagaki F."/>
            <person name="Takami H."/>
        </authorList>
    </citation>
    <scope>NUCLEOTIDE SEQUENCE</scope>
    <source>
        <strain evidence="3">Expedition CK06-06</strain>
    </source>
</reference>
<gene>
    <name evidence="3" type="ORF">S03H2_33276</name>
</gene>
<dbReference type="InterPro" id="IPR006073">
    <property type="entry name" value="GTP-bd"/>
</dbReference>
<feature type="transmembrane region" description="Helical" evidence="1">
    <location>
        <begin position="203"/>
        <end position="224"/>
    </location>
</feature>
<dbReference type="AlphaFoldDB" id="X1HW04"/>
<feature type="domain" description="FeoB-type G" evidence="2">
    <location>
        <begin position="1"/>
        <end position="160"/>
    </location>
</feature>
<sequence length="247" mass="27228">MKILLMGNPNVGKSVIFSRLTGVQVTVSNYPGTTISYTRGFMKLGEEVAEVIDVPGAYTLEPTSEAEEIALQMLDTGDIVINVVNAINLERNLYLTLQLLERGIPVVVALNLWDDTKHRGIHIDLDKLRGFLGVPVIPTVAVTGEGIKELVENIPQATSPSTPVRNRDERWTTIGSIIDQVQHITHRHHTWLERLEDASVKPLTGGIIALAVLVGAFLVVRFIGESLIGYVLDPFFNHLWAPVVLKL</sequence>
<proteinExistence type="predicted"/>
<dbReference type="InterPro" id="IPR027417">
    <property type="entry name" value="P-loop_NTPase"/>
</dbReference>
<dbReference type="Pfam" id="PF02421">
    <property type="entry name" value="FeoB_N"/>
    <property type="match status" value="1"/>
</dbReference>
<protein>
    <recommendedName>
        <fullName evidence="2">FeoB-type G domain-containing protein</fullName>
    </recommendedName>
</protein>
<organism evidence="3">
    <name type="scientific">marine sediment metagenome</name>
    <dbReference type="NCBI Taxonomy" id="412755"/>
    <lineage>
        <taxon>unclassified sequences</taxon>
        <taxon>metagenomes</taxon>
        <taxon>ecological metagenomes</taxon>
    </lineage>
</organism>
<accession>X1HW04</accession>
<dbReference type="PRINTS" id="PR00326">
    <property type="entry name" value="GTP1OBG"/>
</dbReference>
<feature type="non-terminal residue" evidence="3">
    <location>
        <position position="247"/>
    </location>
</feature>
<comment type="caution">
    <text evidence="3">The sequence shown here is derived from an EMBL/GenBank/DDBJ whole genome shotgun (WGS) entry which is preliminary data.</text>
</comment>
<evidence type="ECO:0000259" key="2">
    <source>
        <dbReference type="PROSITE" id="PS51711"/>
    </source>
</evidence>
<dbReference type="CDD" id="cd01879">
    <property type="entry name" value="FeoB"/>
    <property type="match status" value="1"/>
</dbReference>
<evidence type="ECO:0000256" key="1">
    <source>
        <dbReference type="SAM" id="Phobius"/>
    </source>
</evidence>
<dbReference type="PANTHER" id="PTHR43185:SF1">
    <property type="entry name" value="FE(2+) TRANSPORTER FEOB"/>
    <property type="match status" value="1"/>
</dbReference>
<keyword evidence="1" id="KW-0472">Membrane</keyword>
<keyword evidence="1" id="KW-1133">Transmembrane helix</keyword>
<dbReference type="GO" id="GO:0015093">
    <property type="term" value="F:ferrous iron transmembrane transporter activity"/>
    <property type="evidence" value="ECO:0007669"/>
    <property type="project" value="TreeGrafter"/>
</dbReference>
<dbReference type="GO" id="GO:0005886">
    <property type="term" value="C:plasma membrane"/>
    <property type="evidence" value="ECO:0007669"/>
    <property type="project" value="TreeGrafter"/>
</dbReference>
<dbReference type="SUPFAM" id="SSF52540">
    <property type="entry name" value="P-loop containing nucleoside triphosphate hydrolases"/>
    <property type="match status" value="1"/>
</dbReference>
<dbReference type="InterPro" id="IPR050860">
    <property type="entry name" value="FeoB_GTPase"/>
</dbReference>
<dbReference type="PROSITE" id="PS51711">
    <property type="entry name" value="G_FEOB"/>
    <property type="match status" value="1"/>
</dbReference>
<dbReference type="Gene3D" id="3.40.50.300">
    <property type="entry name" value="P-loop containing nucleotide triphosphate hydrolases"/>
    <property type="match status" value="1"/>
</dbReference>
<dbReference type="EMBL" id="BARU01020248">
    <property type="protein sequence ID" value="GAH61270.1"/>
    <property type="molecule type" value="Genomic_DNA"/>
</dbReference>
<keyword evidence="1" id="KW-0812">Transmembrane</keyword>
<dbReference type="InterPro" id="IPR030389">
    <property type="entry name" value="G_FEOB_dom"/>
</dbReference>
<dbReference type="PANTHER" id="PTHR43185">
    <property type="entry name" value="FERROUS IRON TRANSPORT PROTEIN B"/>
    <property type="match status" value="1"/>
</dbReference>
<dbReference type="NCBIfam" id="TIGR00231">
    <property type="entry name" value="small_GTP"/>
    <property type="match status" value="1"/>
</dbReference>
<dbReference type="InterPro" id="IPR005225">
    <property type="entry name" value="Small_GTP-bd"/>
</dbReference>
<evidence type="ECO:0000313" key="3">
    <source>
        <dbReference type="EMBL" id="GAH61270.1"/>
    </source>
</evidence>
<dbReference type="GO" id="GO:0005525">
    <property type="term" value="F:GTP binding"/>
    <property type="evidence" value="ECO:0007669"/>
    <property type="project" value="InterPro"/>
</dbReference>
<name>X1HW04_9ZZZZ</name>